<evidence type="ECO:0000313" key="2">
    <source>
        <dbReference type="Proteomes" id="UP001199469"/>
    </source>
</evidence>
<sequence length="413" mass="42932">MQALNSTDPDQTPALDAALEAGDDELAVLVAIGDEPLGLSVLGDARRLARLHRLDGRSLPPRRQLDLLAATIREAGAAREDIVALVEQARALADAVATDDLETQARIRALEARTLVDQPYPALDRLAVALDAHRLAVATEDPSLQLDATELLMTAELAVGHTERAHKLCQELDTEAQRWSRPRSLWAARVADAAMLLAEGDPGAEAAAELAAELALPSAQIAAGAHLLVSRLLEGRVSELGTLAAYASSQSPNTAAWAAAAALAEVCAGHDDEARAHLAEYVRRAATGRVWFTRAAAAMAAGAACGLGDSAVVASVREVLPADPDAAVLVGFGGAVLGPVTLWTGLAAWTLDDEATARADWSAAAALAERAGWAPWSAAIRQLLTVLDDGVAPLPFGLPRRGRMTGAPGSIIP</sequence>
<evidence type="ECO:0000313" key="1">
    <source>
        <dbReference type="EMBL" id="MCD2196166.1"/>
    </source>
</evidence>
<dbReference type="EMBL" id="JAJNDB010000005">
    <property type="protein sequence ID" value="MCD2196166.1"/>
    <property type="molecule type" value="Genomic_DNA"/>
</dbReference>
<dbReference type="Proteomes" id="UP001199469">
    <property type="component" value="Unassembled WGS sequence"/>
</dbReference>
<evidence type="ECO:0008006" key="3">
    <source>
        <dbReference type="Google" id="ProtNLM"/>
    </source>
</evidence>
<proteinExistence type="predicted"/>
<dbReference type="RefSeq" id="WP_230738020.1">
    <property type="nucleotide sequence ID" value="NZ_JAJNDB010000005.1"/>
</dbReference>
<accession>A0ABS8PFG6</accession>
<comment type="caution">
    <text evidence="1">The sequence shown here is derived from an EMBL/GenBank/DDBJ whole genome shotgun (WGS) entry which is preliminary data.</text>
</comment>
<name>A0ABS8PFG6_9PSEU</name>
<organism evidence="1 2">
    <name type="scientific">Actinomycetospora endophytica</name>
    <dbReference type="NCBI Taxonomy" id="2291215"/>
    <lineage>
        <taxon>Bacteria</taxon>
        <taxon>Bacillati</taxon>
        <taxon>Actinomycetota</taxon>
        <taxon>Actinomycetes</taxon>
        <taxon>Pseudonocardiales</taxon>
        <taxon>Pseudonocardiaceae</taxon>
        <taxon>Actinomycetospora</taxon>
    </lineage>
</organism>
<keyword evidence="2" id="KW-1185">Reference proteome</keyword>
<protein>
    <recommendedName>
        <fullName evidence="3">ATPase</fullName>
    </recommendedName>
</protein>
<reference evidence="1 2" key="1">
    <citation type="submission" date="2021-11" db="EMBL/GenBank/DDBJ databases">
        <title>Draft genome sequence of Actinomycetospora sp. SF1 isolated from the rhizosphere soil.</title>
        <authorList>
            <person name="Duangmal K."/>
            <person name="Chantavorakit T."/>
        </authorList>
    </citation>
    <scope>NUCLEOTIDE SEQUENCE [LARGE SCALE GENOMIC DNA]</scope>
    <source>
        <strain evidence="1 2">TBRC 5722</strain>
    </source>
</reference>
<gene>
    <name evidence="1" type="ORF">LQ327_22595</name>
</gene>